<dbReference type="PANTHER" id="PTHR10543:SF142">
    <property type="entry name" value="OS06G0162550 PROTEIN"/>
    <property type="match status" value="1"/>
</dbReference>
<evidence type="ECO:0000256" key="5">
    <source>
        <dbReference type="PIRSR" id="PIRSR604294-1"/>
    </source>
</evidence>
<keyword evidence="2 5" id="KW-0479">Metal-binding</keyword>
<keyword evidence="7" id="KW-1185">Reference proteome</keyword>
<dbReference type="Proteomes" id="UP001168877">
    <property type="component" value="Unassembled WGS sequence"/>
</dbReference>
<keyword evidence="4 5" id="KW-0408">Iron</keyword>
<dbReference type="InterPro" id="IPR004294">
    <property type="entry name" value="Carotenoid_Oase"/>
</dbReference>
<reference evidence="6" key="1">
    <citation type="journal article" date="2022" name="Plant J.">
        <title>Strategies of tolerance reflected in two North American maple genomes.</title>
        <authorList>
            <person name="McEvoy S.L."/>
            <person name="Sezen U.U."/>
            <person name="Trouern-Trend A."/>
            <person name="McMahon S.M."/>
            <person name="Schaberg P.G."/>
            <person name="Yang J."/>
            <person name="Wegrzyn J.L."/>
            <person name="Swenson N.G."/>
        </authorList>
    </citation>
    <scope>NUCLEOTIDE SEQUENCE</scope>
    <source>
        <strain evidence="6">NS2018</strain>
    </source>
</reference>
<protein>
    <submittedName>
        <fullName evidence="6">Uncharacterized protein</fullName>
    </submittedName>
</protein>
<keyword evidence="3" id="KW-0223">Dioxygenase</keyword>
<evidence type="ECO:0000256" key="3">
    <source>
        <dbReference type="ARBA" id="ARBA00022964"/>
    </source>
</evidence>
<evidence type="ECO:0000313" key="6">
    <source>
        <dbReference type="EMBL" id="KAK0597092.1"/>
    </source>
</evidence>
<organism evidence="6 7">
    <name type="scientific">Acer saccharum</name>
    <name type="common">Sugar maple</name>
    <dbReference type="NCBI Taxonomy" id="4024"/>
    <lineage>
        <taxon>Eukaryota</taxon>
        <taxon>Viridiplantae</taxon>
        <taxon>Streptophyta</taxon>
        <taxon>Embryophyta</taxon>
        <taxon>Tracheophyta</taxon>
        <taxon>Spermatophyta</taxon>
        <taxon>Magnoliopsida</taxon>
        <taxon>eudicotyledons</taxon>
        <taxon>Gunneridae</taxon>
        <taxon>Pentapetalae</taxon>
        <taxon>rosids</taxon>
        <taxon>malvids</taxon>
        <taxon>Sapindales</taxon>
        <taxon>Sapindaceae</taxon>
        <taxon>Hippocastanoideae</taxon>
        <taxon>Acereae</taxon>
        <taxon>Acer</taxon>
    </lineage>
</organism>
<comment type="similarity">
    <text evidence="1">Belongs to the carotenoid oxygenase family.</text>
</comment>
<evidence type="ECO:0000256" key="2">
    <source>
        <dbReference type="ARBA" id="ARBA00022723"/>
    </source>
</evidence>
<dbReference type="PANTHER" id="PTHR10543">
    <property type="entry name" value="BETA-CAROTENE DIOXYGENASE"/>
    <property type="match status" value="1"/>
</dbReference>
<comment type="caution">
    <text evidence="6">The sequence shown here is derived from an EMBL/GenBank/DDBJ whole genome shotgun (WGS) entry which is preliminary data.</text>
</comment>
<name>A0AA39SVS3_ACESA</name>
<comment type="cofactor">
    <cofactor evidence="5">
        <name>Fe(2+)</name>
        <dbReference type="ChEBI" id="CHEBI:29033"/>
    </cofactor>
    <text evidence="5">Binds 1 Fe(2+) ion per subunit.</text>
</comment>
<dbReference type="EMBL" id="JAUESC010000004">
    <property type="protein sequence ID" value="KAK0597092.1"/>
    <property type="molecule type" value="Genomic_DNA"/>
</dbReference>
<gene>
    <name evidence="6" type="ORF">LWI29_021732</name>
</gene>
<dbReference type="Pfam" id="PF03055">
    <property type="entry name" value="RPE65"/>
    <property type="match status" value="1"/>
</dbReference>
<dbReference type="AlphaFoldDB" id="A0AA39SVS3"/>
<reference evidence="6" key="2">
    <citation type="submission" date="2023-06" db="EMBL/GenBank/DDBJ databases">
        <authorList>
            <person name="Swenson N.G."/>
            <person name="Wegrzyn J.L."/>
            <person name="Mcevoy S.L."/>
        </authorList>
    </citation>
    <scope>NUCLEOTIDE SEQUENCE</scope>
    <source>
        <strain evidence="6">NS2018</strain>
        <tissue evidence="6">Leaf</tissue>
    </source>
</reference>
<evidence type="ECO:0000256" key="4">
    <source>
        <dbReference type="ARBA" id="ARBA00023004"/>
    </source>
</evidence>
<dbReference type="GO" id="GO:0016121">
    <property type="term" value="P:carotene catabolic process"/>
    <property type="evidence" value="ECO:0007669"/>
    <property type="project" value="TreeGrafter"/>
</dbReference>
<sequence>MFAENSFCSGTVIAGKPGGSEEDDVWLVSFVRNEETNVSQVHIIDAKKMESEPVAKFALPQRVPYGFHGIFVPIPTYP</sequence>
<keyword evidence="3" id="KW-0560">Oxidoreductase</keyword>
<evidence type="ECO:0000256" key="1">
    <source>
        <dbReference type="ARBA" id="ARBA00006787"/>
    </source>
</evidence>
<dbReference type="GO" id="GO:0046872">
    <property type="term" value="F:metal ion binding"/>
    <property type="evidence" value="ECO:0007669"/>
    <property type="project" value="UniProtKB-KW"/>
</dbReference>
<dbReference type="GO" id="GO:0009570">
    <property type="term" value="C:chloroplast stroma"/>
    <property type="evidence" value="ECO:0007669"/>
    <property type="project" value="TreeGrafter"/>
</dbReference>
<feature type="binding site" evidence="5">
    <location>
        <position position="68"/>
    </location>
    <ligand>
        <name>Fe cation</name>
        <dbReference type="ChEBI" id="CHEBI:24875"/>
        <note>catalytic</note>
    </ligand>
</feature>
<proteinExistence type="inferred from homology"/>
<accession>A0AA39SVS3</accession>
<dbReference type="GO" id="GO:0010436">
    <property type="term" value="F:carotenoid dioxygenase activity"/>
    <property type="evidence" value="ECO:0007669"/>
    <property type="project" value="TreeGrafter"/>
</dbReference>
<evidence type="ECO:0000313" key="7">
    <source>
        <dbReference type="Proteomes" id="UP001168877"/>
    </source>
</evidence>